<reference evidence="1" key="1">
    <citation type="journal article" date="2009" name="Rice">
        <title>De Novo Next Generation Sequencing of Plant Genomes.</title>
        <authorList>
            <person name="Rounsley S."/>
            <person name="Marri P.R."/>
            <person name="Yu Y."/>
            <person name="He R."/>
            <person name="Sisneros N."/>
            <person name="Goicoechea J.L."/>
            <person name="Lee S.J."/>
            <person name="Angelova A."/>
            <person name="Kudrna D."/>
            <person name="Luo M."/>
            <person name="Affourtit J."/>
            <person name="Desany B."/>
            <person name="Knight J."/>
            <person name="Niazi F."/>
            <person name="Egholm M."/>
            <person name="Wing R.A."/>
        </authorList>
    </citation>
    <scope>NUCLEOTIDE SEQUENCE [LARGE SCALE GENOMIC DNA]</scope>
    <source>
        <strain evidence="1">cv. IRGC 105608</strain>
    </source>
</reference>
<accession>A0A0D3FZ72</accession>
<dbReference type="AlphaFoldDB" id="A0A0D3FZ72"/>
<evidence type="ECO:0000313" key="1">
    <source>
        <dbReference type="EnsemblPlants" id="OBART04G22400.1"/>
    </source>
</evidence>
<dbReference type="Gramene" id="OBART04G22400.1">
    <property type="protein sequence ID" value="OBART04G22400.1"/>
    <property type="gene ID" value="OBART04G22400"/>
</dbReference>
<evidence type="ECO:0000313" key="2">
    <source>
        <dbReference type="Proteomes" id="UP000026960"/>
    </source>
</evidence>
<dbReference type="PaxDb" id="65489-OBART04G22400.1"/>
<name>A0A0D3FZ72_9ORYZ</name>
<dbReference type="EnsemblPlants" id="OBART04G22400.1">
    <property type="protein sequence ID" value="OBART04G22400.1"/>
    <property type="gene ID" value="OBART04G22400"/>
</dbReference>
<reference evidence="1" key="2">
    <citation type="submission" date="2015-03" db="UniProtKB">
        <authorList>
            <consortium name="EnsemblPlants"/>
        </authorList>
    </citation>
    <scope>IDENTIFICATION</scope>
</reference>
<keyword evidence="2" id="KW-1185">Reference proteome</keyword>
<protein>
    <submittedName>
        <fullName evidence="1">Uncharacterized protein</fullName>
    </submittedName>
</protein>
<organism evidence="1">
    <name type="scientific">Oryza barthii</name>
    <dbReference type="NCBI Taxonomy" id="65489"/>
    <lineage>
        <taxon>Eukaryota</taxon>
        <taxon>Viridiplantae</taxon>
        <taxon>Streptophyta</taxon>
        <taxon>Embryophyta</taxon>
        <taxon>Tracheophyta</taxon>
        <taxon>Spermatophyta</taxon>
        <taxon>Magnoliopsida</taxon>
        <taxon>Liliopsida</taxon>
        <taxon>Poales</taxon>
        <taxon>Poaceae</taxon>
        <taxon>BOP clade</taxon>
        <taxon>Oryzoideae</taxon>
        <taxon>Oryzeae</taxon>
        <taxon>Oryzinae</taxon>
        <taxon>Oryza</taxon>
    </lineage>
</organism>
<dbReference type="HOGENOM" id="CLU_2578046_0_0_1"/>
<sequence>MGTVLDWNYLRGSATTPSLRQRDTASPAPSSPLASSLLWRRSRGCIPPPTLHHGCATIADLRGVRNTAPQLLNGLLVAFSE</sequence>
<dbReference type="Proteomes" id="UP000026960">
    <property type="component" value="Chromosome 4"/>
</dbReference>
<proteinExistence type="predicted"/>